<evidence type="ECO:0000256" key="7">
    <source>
        <dbReference type="ARBA" id="ARBA00023239"/>
    </source>
</evidence>
<dbReference type="GO" id="GO:0018836">
    <property type="term" value="F:alkylmercury lyase activity"/>
    <property type="evidence" value="ECO:0007669"/>
    <property type="project" value="UniProtKB-EC"/>
</dbReference>
<proteinExistence type="inferred from homology"/>
<name>A0A4Y8QY00_9MICO</name>
<evidence type="ECO:0000256" key="4">
    <source>
        <dbReference type="ARBA" id="ARBA00018180"/>
    </source>
</evidence>
<dbReference type="EC" id="4.99.1.2" evidence="3"/>
<evidence type="ECO:0000256" key="3">
    <source>
        <dbReference type="ARBA" id="ARBA00013237"/>
    </source>
</evidence>
<comment type="caution">
    <text evidence="11">The sequence shown here is derived from an EMBL/GenBank/DDBJ whole genome shotgun (WGS) entry which is preliminary data.</text>
</comment>
<dbReference type="NCBIfam" id="NF009710">
    <property type="entry name" value="PRK13239.1"/>
    <property type="match status" value="1"/>
</dbReference>
<evidence type="ECO:0000256" key="2">
    <source>
        <dbReference type="ARBA" id="ARBA00009443"/>
    </source>
</evidence>
<evidence type="ECO:0000256" key="1">
    <source>
        <dbReference type="ARBA" id="ARBA00000165"/>
    </source>
</evidence>
<feature type="domain" description="Alkylmercury lyase helix-turn-helix" evidence="10">
    <location>
        <begin position="7"/>
        <end position="75"/>
    </location>
</feature>
<comment type="catalytic activity">
    <reaction evidence="1">
        <text>an alkylmercury + H(+) = an alkane + Hg(2+)</text>
        <dbReference type="Rhea" id="RHEA:18777"/>
        <dbReference type="ChEBI" id="CHEBI:15378"/>
        <dbReference type="ChEBI" id="CHEBI:16793"/>
        <dbReference type="ChEBI" id="CHEBI:18310"/>
        <dbReference type="ChEBI" id="CHEBI:83725"/>
        <dbReference type="EC" id="4.99.1.2"/>
    </reaction>
</comment>
<keyword evidence="7 11" id="KW-0456">Lyase</keyword>
<dbReference type="InterPro" id="IPR024259">
    <property type="entry name" value="MerB_HTH_dom"/>
</dbReference>
<evidence type="ECO:0000256" key="9">
    <source>
        <dbReference type="ARBA" id="ARBA00031271"/>
    </source>
</evidence>
<dbReference type="SUPFAM" id="SSF160387">
    <property type="entry name" value="NosL/MerB-like"/>
    <property type="match status" value="1"/>
</dbReference>
<comment type="function">
    <text evidence="8">Cleaves the carbon-mercury bond of organomercurials such as phenylmercuric acetate. One product is Hg(2+), which is subsequently detoxified by the mercuric reductase.</text>
</comment>
<organism evidence="11 12">
    <name type="scientific">Cellulosimicrobium funkei</name>
    <dbReference type="NCBI Taxonomy" id="264251"/>
    <lineage>
        <taxon>Bacteria</taxon>
        <taxon>Bacillati</taxon>
        <taxon>Actinomycetota</taxon>
        <taxon>Actinomycetes</taxon>
        <taxon>Micrococcales</taxon>
        <taxon>Promicromonosporaceae</taxon>
        <taxon>Cellulosimicrobium</taxon>
    </lineage>
</organism>
<dbReference type="PRINTS" id="PR01699">
    <property type="entry name" value="ORGNOHGLYASE"/>
</dbReference>
<evidence type="ECO:0000259" key="10">
    <source>
        <dbReference type="Pfam" id="PF12324"/>
    </source>
</evidence>
<dbReference type="GO" id="GO:0046689">
    <property type="term" value="P:response to mercury ion"/>
    <property type="evidence" value="ECO:0007669"/>
    <property type="project" value="UniProtKB-KW"/>
</dbReference>
<keyword evidence="5" id="KW-0475">Mercuric resistance</keyword>
<dbReference type="SUPFAM" id="SSF46785">
    <property type="entry name" value="Winged helix' DNA-binding domain"/>
    <property type="match status" value="1"/>
</dbReference>
<dbReference type="RefSeq" id="WP_061269039.1">
    <property type="nucleotide sequence ID" value="NZ_SOZH01000012.1"/>
</dbReference>
<dbReference type="Pfam" id="PF12324">
    <property type="entry name" value="HTH_15"/>
    <property type="match status" value="1"/>
</dbReference>
<dbReference type="InterPro" id="IPR004927">
    <property type="entry name" value="MerB"/>
</dbReference>
<accession>A0A4Y8QY00</accession>
<dbReference type="NCBIfam" id="NF033555">
    <property type="entry name" value="lyase_MerB"/>
    <property type="match status" value="1"/>
</dbReference>
<evidence type="ECO:0000313" key="12">
    <source>
        <dbReference type="Proteomes" id="UP000298003"/>
    </source>
</evidence>
<evidence type="ECO:0000256" key="8">
    <source>
        <dbReference type="ARBA" id="ARBA00025326"/>
    </source>
</evidence>
<dbReference type="Gene3D" id="3.15.10.60">
    <property type="entry name" value="Alkylmercury lyase"/>
    <property type="match status" value="1"/>
</dbReference>
<sequence length="224" mass="24488">MNDETKTLTERLATQDSGLETWLWLPLLRLLASGAPVEVADLAAATGRPAEEVRQALAAVPDTEYDEDGRIVGLGLTLRPTRHHFAVDGRQLYTWCALDTLIFPALLDKAVTIESLSPTTRTPVRVHAGPDGVTKVEPPTAVVSLVNHPADMSSVRSAFCNQVHYFASAEDARPWLERHPDAEVTAVKDAYRLALAMTTNMLDEHTPVGHDIPRDTTGQNSRCC</sequence>
<dbReference type="EMBL" id="SOZH01000012">
    <property type="protein sequence ID" value="TFF04445.1"/>
    <property type="molecule type" value="Genomic_DNA"/>
</dbReference>
<dbReference type="Proteomes" id="UP000298003">
    <property type="component" value="Unassembled WGS sequence"/>
</dbReference>
<keyword evidence="6" id="KW-0476">Mercury</keyword>
<dbReference type="Gene3D" id="1.10.10.10">
    <property type="entry name" value="Winged helix-like DNA-binding domain superfamily/Winged helix DNA-binding domain"/>
    <property type="match status" value="1"/>
</dbReference>
<dbReference type="InterPro" id="IPR036390">
    <property type="entry name" value="WH_DNA-bd_sf"/>
</dbReference>
<dbReference type="GeneID" id="95686494"/>
<keyword evidence="12" id="KW-1185">Reference proteome</keyword>
<dbReference type="Pfam" id="PF03243">
    <property type="entry name" value="MerB"/>
    <property type="match status" value="1"/>
</dbReference>
<dbReference type="AlphaFoldDB" id="A0A4Y8QY00"/>
<gene>
    <name evidence="11" type="primary">merB</name>
    <name evidence="11" type="ORF">E1O70_18590</name>
</gene>
<evidence type="ECO:0000256" key="6">
    <source>
        <dbReference type="ARBA" id="ARBA00022914"/>
    </source>
</evidence>
<evidence type="ECO:0000313" key="11">
    <source>
        <dbReference type="EMBL" id="TFF04445.1"/>
    </source>
</evidence>
<dbReference type="PIRSF" id="PIRSF001458">
    <property type="entry name" value="MerB"/>
    <property type="match status" value="1"/>
</dbReference>
<protein>
    <recommendedName>
        <fullName evidence="4">Alkylmercury lyase</fullName>
        <ecNumber evidence="3">4.99.1.2</ecNumber>
    </recommendedName>
    <alternativeName>
        <fullName evidence="9">Organomercurial lyase</fullName>
    </alternativeName>
</protein>
<comment type="similarity">
    <text evidence="2">Belongs to the MerB family.</text>
</comment>
<reference evidence="11 12" key="1">
    <citation type="submission" date="2019-03" db="EMBL/GenBank/DDBJ databases">
        <title>Cellulosimicrobium funkei JCM14302 Assembly.</title>
        <authorList>
            <person name="Dou T."/>
        </authorList>
    </citation>
    <scope>NUCLEOTIDE SEQUENCE [LARGE SCALE GENOMIC DNA]</scope>
    <source>
        <strain evidence="11 12">JCM 14302</strain>
    </source>
</reference>
<evidence type="ECO:0000256" key="5">
    <source>
        <dbReference type="ARBA" id="ARBA00022466"/>
    </source>
</evidence>
<dbReference type="InterPro" id="IPR036388">
    <property type="entry name" value="WH-like_DNA-bd_sf"/>
</dbReference>